<feature type="region of interest" description="Disordered" evidence="3">
    <location>
        <begin position="784"/>
        <end position="803"/>
    </location>
</feature>
<feature type="compositionally biased region" description="Basic and acidic residues" evidence="3">
    <location>
        <begin position="784"/>
        <end position="801"/>
    </location>
</feature>
<gene>
    <name evidence="5" type="ORF">LEP1GSC079_5050</name>
</gene>
<dbReference type="PROSITE" id="PS51977">
    <property type="entry name" value="WGR"/>
    <property type="match status" value="1"/>
</dbReference>
<dbReference type="InterPro" id="IPR001611">
    <property type="entry name" value="Leu-rich_rpt"/>
</dbReference>
<dbReference type="SUPFAM" id="SSF52058">
    <property type="entry name" value="L domain-like"/>
    <property type="match status" value="2"/>
</dbReference>
<dbReference type="InterPro" id="IPR049809">
    <property type="entry name" value="YehF/YfeS-like_WGR"/>
</dbReference>
<dbReference type="PROSITE" id="PS51450">
    <property type="entry name" value="LRR"/>
    <property type="match status" value="2"/>
</dbReference>
<organism evidence="5 6">
    <name type="scientific">Leptospira interrogans str. FPW1039</name>
    <dbReference type="NCBI Taxonomy" id="1193040"/>
    <lineage>
        <taxon>Bacteria</taxon>
        <taxon>Pseudomonadati</taxon>
        <taxon>Spirochaetota</taxon>
        <taxon>Spirochaetia</taxon>
        <taxon>Leptospirales</taxon>
        <taxon>Leptospiraceae</taxon>
        <taxon>Leptospira</taxon>
    </lineage>
</organism>
<dbReference type="CDD" id="cd07996">
    <property type="entry name" value="WGR_MMR_like"/>
    <property type="match status" value="1"/>
</dbReference>
<dbReference type="SUPFAM" id="SSF142921">
    <property type="entry name" value="WGR domain-like"/>
    <property type="match status" value="1"/>
</dbReference>
<keyword evidence="1" id="KW-0433">Leucine-rich repeat</keyword>
<dbReference type="SMART" id="SM00773">
    <property type="entry name" value="WGR"/>
    <property type="match status" value="1"/>
</dbReference>
<dbReference type="InterPro" id="IPR036930">
    <property type="entry name" value="WGR_dom_sf"/>
</dbReference>
<evidence type="ECO:0000256" key="2">
    <source>
        <dbReference type="ARBA" id="ARBA00022737"/>
    </source>
</evidence>
<comment type="caution">
    <text evidence="5">The sequence shown here is derived from an EMBL/GenBank/DDBJ whole genome shotgun (WGS) entry which is preliminary data.</text>
</comment>
<sequence>MKHYLTFSEGTSNKFWQIETEGNSFTVTYGKIGTSGQIQTKTFDSEEKCLKEAQKLLSEKLKKGYQNSGEETTTTSPKPTQTQTQSVSKAKTPSTNENEAASKTSSENGTTAQSSSKTIQSENHAATTHSKNSINKIETKKLKEPVQKTLGFSNEYIKILSNVVPVHPKEEPKPFDLKNRIEQLSSLKKGSNWWTVDWTNQNIPLFMSKPEAHFWFLALTCMEVIDGYEEKKTKQTIQKLQNFLNSQTIDGNLTLEKAINLLERQEDTWEEKRITPPSYIVLPFYHLFGLEKVIHFLATYNHPQAMKQQDSTNGSYYEGFARLLPILDESERKLCKELIKPHLKQKELEYQDIISPFLIALDLGMKEELLPIVESWKSRESSIRYSYSEYRKNIIFLFQDSETVKRQMRKIGHLFNSVEELKRWITITQYSDLEWAALSVKAVFNDYNNEKHKEMLKLFLGIKAPEVAKPLLYLYALPKLAAETKNWFIEYPYFAIEGLVPVVLDEDKKISELAVEILQSLFARGYGEIILQEKAKYSAEIQEKIKNEILENSTFTAEPFDDSTTPTWLSDAIKTVSKGKAISWVVPEELPPILIQKKKLSPSQVAAVLTELKEKGLEESSILLKSLKEHSETTSLDNFVWKLFELWISLGASSKDKWAFTALGKLGGDRIALKLTPMIKVWPGESQHQRAVLGLEILKTIGSDTALMQLNGIAQKVKFKGLKDMANTFMESIAKKKGLRKSELEDRVVPDCGLDEDGKREFNFGPRKFHFVFGPDMKPMIKDEDGKIKDDLPKPNSKDDSDLANTSVEEWKLMKKQIREIGKIHIHRMEQAMVTGRRWKVEEWEMLIAKHPLMTHIAKTLLWWVYFPDQNQSINVFRLTEEKDYADIHDNSLNLQGGAYIGIVHPLLFSQEEKKSWGQLFSDYEIISPFSQISRPVYVLSAEDKNKQEIPGFTNQKVKAEQLVFGLEKMGWSRGSAGDGGGIDEHSIQFLGDDVTAVIRYDGDDLSYGNIGGQDLDLEEAYFVKGLREPSFSVGKETKLTLEEINPVAFSETLHSLLQVSGFSYPASNENSLKEARGTLLKNLQTQEKKEEVFDEVDYTEIYNGFSTAWKKFLSNDHQITRSKNHKNISKITKMYIRSSYKITSIQELKFFTKLEELTINGPVTDSSLLSELKNLKKIELDDWNLKDLNVLNSCINLEEIELRNIKGFETDFDCSELLNESKATIHLNLSGTKFERFPISVTRFQNLTSLSLRDCKLSEVPESIGNLKRLIDLHLNSNQLTTLPASLGTLEQLTELYIDTNSFTTIPDAVLSLKNLKTFWARWNQISTLPNEIGNLTSLEDLNLHDNQLSSLPTTIQNLSSLTKIGLSKNKFSEFPEPILYLKNLKHLDVGENKIRQLPETIGNLSNLKSLDIKETWIESLPQSIQNLTQLETIYLPKAKFRDLPDFLANMESLKKIKFESEEYNQLTKWCEFEYSKYIKLLHGGKYPEARDKIKNLFTTKGEDFLKLNQWEVKLKISESYYRKAEAFATVVYALATILKDEEIYSIASQMTGDQYIHPVLPFNKACYFAVTGQKEPMLQSIRKSVKLGTKADEFTKEKDFASYLKDPDFLEAIRKN</sequence>
<evidence type="ECO:0000313" key="5">
    <source>
        <dbReference type="EMBL" id="EMJ34856.1"/>
    </source>
</evidence>
<dbReference type="SMART" id="SM00365">
    <property type="entry name" value="LRR_SD22"/>
    <property type="match status" value="4"/>
</dbReference>
<dbReference type="Pfam" id="PF05406">
    <property type="entry name" value="WGR"/>
    <property type="match status" value="1"/>
</dbReference>
<dbReference type="InterPro" id="IPR055414">
    <property type="entry name" value="LRR_R13L4/SHOC2-like"/>
</dbReference>
<keyword evidence="2" id="KW-0677">Repeat</keyword>
<proteinExistence type="predicted"/>
<evidence type="ECO:0000256" key="1">
    <source>
        <dbReference type="ARBA" id="ARBA00022614"/>
    </source>
</evidence>
<protein>
    <submittedName>
        <fullName evidence="5">Leucine rich repeat protein</fullName>
    </submittedName>
</protein>
<dbReference type="SMART" id="SM00369">
    <property type="entry name" value="LRR_TYP"/>
    <property type="match status" value="6"/>
</dbReference>
<reference evidence="5 6" key="1">
    <citation type="submission" date="2013-01" db="EMBL/GenBank/DDBJ databases">
        <authorList>
            <person name="Harkins D.M."/>
            <person name="Durkin A.S."/>
            <person name="Brinkac L.M."/>
            <person name="Haft D.H."/>
            <person name="Selengut J.D."/>
            <person name="Sanka R."/>
            <person name="DePew J."/>
            <person name="Purushe J."/>
            <person name="Peacock S.J."/>
            <person name="Thaipadungpanit J."/>
            <person name="Wuthiekanun V.W."/>
            <person name="Day N.P."/>
            <person name="Vinetz J.M."/>
            <person name="Sutton G.G."/>
            <person name="Nierman W.C."/>
            <person name="Fouts D.E."/>
        </authorList>
    </citation>
    <scope>NUCLEOTIDE SEQUENCE [LARGE SCALE GENOMIC DNA]</scope>
    <source>
        <strain evidence="5 6">FPW1039</strain>
    </source>
</reference>
<evidence type="ECO:0000313" key="6">
    <source>
        <dbReference type="Proteomes" id="UP000012164"/>
    </source>
</evidence>
<dbReference type="Gene3D" id="2.20.140.10">
    <property type="entry name" value="WGR domain"/>
    <property type="match status" value="1"/>
</dbReference>
<dbReference type="Proteomes" id="UP000012164">
    <property type="component" value="Unassembled WGS sequence"/>
</dbReference>
<dbReference type="InterPro" id="IPR025406">
    <property type="entry name" value="DUF4132"/>
</dbReference>
<feature type="region of interest" description="Disordered" evidence="3">
    <location>
        <begin position="61"/>
        <end position="139"/>
    </location>
</feature>
<dbReference type="Gene3D" id="3.80.10.10">
    <property type="entry name" value="Ribonuclease Inhibitor"/>
    <property type="match status" value="2"/>
</dbReference>
<dbReference type="PANTHER" id="PTHR45752">
    <property type="entry name" value="LEUCINE-RICH REPEAT-CONTAINING"/>
    <property type="match status" value="1"/>
</dbReference>
<dbReference type="NCBIfam" id="NF047558">
    <property type="entry name" value="TPR_END_plus"/>
    <property type="match status" value="1"/>
</dbReference>
<evidence type="ECO:0000259" key="4">
    <source>
        <dbReference type="PROSITE" id="PS51977"/>
    </source>
</evidence>
<dbReference type="InterPro" id="IPR050715">
    <property type="entry name" value="LRR-SigEffector_domain"/>
</dbReference>
<dbReference type="EMBL" id="AKWR02000203">
    <property type="protein sequence ID" value="EMJ34856.1"/>
    <property type="molecule type" value="Genomic_DNA"/>
</dbReference>
<dbReference type="PANTHER" id="PTHR45752:SF187">
    <property type="entry name" value="LEUCINE-RICH REPEAT AND IQ DOMAIN-CONTAINING PROTEIN 4"/>
    <property type="match status" value="1"/>
</dbReference>
<dbReference type="InterPro" id="IPR008893">
    <property type="entry name" value="WGR_domain"/>
</dbReference>
<dbReference type="Pfam" id="PF23598">
    <property type="entry name" value="LRR_14"/>
    <property type="match status" value="2"/>
</dbReference>
<feature type="compositionally biased region" description="Low complexity" evidence="3">
    <location>
        <begin position="72"/>
        <end position="89"/>
    </location>
</feature>
<name>A0A0F6I9Y1_LEPIR</name>
<dbReference type="SMART" id="SM00364">
    <property type="entry name" value="LRR_BAC"/>
    <property type="match status" value="6"/>
</dbReference>
<dbReference type="InterPro" id="IPR003591">
    <property type="entry name" value="Leu-rich_rpt_typical-subtyp"/>
</dbReference>
<feature type="domain" description="WGR" evidence="4">
    <location>
        <begin position="1"/>
        <end position="82"/>
    </location>
</feature>
<evidence type="ECO:0000256" key="3">
    <source>
        <dbReference type="SAM" id="MobiDB-lite"/>
    </source>
</evidence>
<accession>A0A0F6I9Y1</accession>
<dbReference type="InterPro" id="IPR032675">
    <property type="entry name" value="LRR_dom_sf"/>
</dbReference>
<dbReference type="Pfam" id="PF13569">
    <property type="entry name" value="DUF4132"/>
    <property type="match status" value="1"/>
</dbReference>
<feature type="compositionally biased region" description="Polar residues" evidence="3">
    <location>
        <begin position="91"/>
        <end position="136"/>
    </location>
</feature>